<proteinExistence type="predicted"/>
<evidence type="ECO:0000313" key="3">
    <source>
        <dbReference type="Proteomes" id="UP000462152"/>
    </source>
</evidence>
<dbReference type="RefSeq" id="WP_129315396.1">
    <property type="nucleotide sequence ID" value="NZ_NOIQ01000006.1"/>
</dbReference>
<dbReference type="AlphaFoldDB" id="A0A7K1LHE4"/>
<name>A0A7K1LHE4_9MICC</name>
<reference evidence="2 3" key="1">
    <citation type="submission" date="2019-12" db="EMBL/GenBank/DDBJ databases">
        <authorList>
            <person name="Li J."/>
            <person name="Shi Y."/>
            <person name="Xu G."/>
            <person name="Xiao D."/>
            <person name="Ran X."/>
        </authorList>
    </citation>
    <scope>NUCLEOTIDE SEQUENCE [LARGE SCALE GENOMIC DNA]</scope>
    <source>
        <strain evidence="2 3">JCM 15915</strain>
    </source>
</reference>
<dbReference type="InterPro" id="IPR011990">
    <property type="entry name" value="TPR-like_helical_dom_sf"/>
</dbReference>
<feature type="region of interest" description="Disordered" evidence="1">
    <location>
        <begin position="1"/>
        <end position="99"/>
    </location>
</feature>
<keyword evidence="3" id="KW-1185">Reference proteome</keyword>
<feature type="region of interest" description="Disordered" evidence="1">
    <location>
        <begin position="317"/>
        <end position="407"/>
    </location>
</feature>
<evidence type="ECO:0008006" key="4">
    <source>
        <dbReference type="Google" id="ProtNLM"/>
    </source>
</evidence>
<protein>
    <recommendedName>
        <fullName evidence="4">Primosomal protein</fullName>
    </recommendedName>
</protein>
<accession>A0A7K1LHE4</accession>
<feature type="compositionally biased region" description="Acidic residues" evidence="1">
    <location>
        <begin position="317"/>
        <end position="330"/>
    </location>
</feature>
<comment type="caution">
    <text evidence="2">The sequence shown here is derived from an EMBL/GenBank/DDBJ whole genome shotgun (WGS) entry which is preliminary data.</text>
</comment>
<feature type="compositionally biased region" description="Basic and acidic residues" evidence="1">
    <location>
        <begin position="17"/>
        <end position="80"/>
    </location>
</feature>
<gene>
    <name evidence="2" type="ORF">GMA10_04980</name>
</gene>
<dbReference type="Proteomes" id="UP000462152">
    <property type="component" value="Unassembled WGS sequence"/>
</dbReference>
<organism evidence="2 3">
    <name type="scientific">Rothia koreensis</name>
    <dbReference type="NCBI Taxonomy" id="592378"/>
    <lineage>
        <taxon>Bacteria</taxon>
        <taxon>Bacillati</taxon>
        <taxon>Actinomycetota</taxon>
        <taxon>Actinomycetes</taxon>
        <taxon>Micrococcales</taxon>
        <taxon>Micrococcaceae</taxon>
        <taxon>Rothia</taxon>
    </lineage>
</organism>
<dbReference type="EMBL" id="WOGT01000002">
    <property type="protein sequence ID" value="MUN54568.1"/>
    <property type="molecule type" value="Genomic_DNA"/>
</dbReference>
<dbReference type="Gene3D" id="1.25.40.10">
    <property type="entry name" value="Tetratricopeptide repeat domain"/>
    <property type="match status" value="1"/>
</dbReference>
<sequence length="407" mass="45106">MAQDDRRDSQRGGNRNRGSERGAFDRKGGKAYRNRDGGRGNDRERRFNDRKPYGSSDRDPRRRDQDPQGRFERDHREQKPSRAGYRQSRPKAPEIDEEVTGKELDKSVLRELRVLEKDNAEAVGKHLVMASQYLEVDPEFALEHAQAAVRRGGRVAAVREAAAIAAYVAERFDTALRELRTHRRMTGSNEHIALIVDSERALGRGQKALETAQDPSLTDLTGSQKAELAMVVSGIHRDQGDLEKAKSALEIPELNRNKAFSYSPRLFSAYADVLEDMGRAKEATSWARLAVVAEAALGQGQFEEPEIYEIEVLPDEEPAAPAPDDEEGVDLTEAMIDQKETGASGPTDELSSPDHEELAPAGGPTPDPEAVEEASREAEEEGDVVERDETGLDPETQPVQETRGEDD</sequence>
<feature type="compositionally biased region" description="Basic and acidic residues" evidence="1">
    <location>
        <begin position="1"/>
        <end position="10"/>
    </location>
</feature>
<evidence type="ECO:0000256" key="1">
    <source>
        <dbReference type="SAM" id="MobiDB-lite"/>
    </source>
</evidence>
<dbReference type="OrthoDB" id="3215237at2"/>
<evidence type="ECO:0000313" key="2">
    <source>
        <dbReference type="EMBL" id="MUN54568.1"/>
    </source>
</evidence>